<protein>
    <recommendedName>
        <fullName evidence="3">CHAT domain-containing protein</fullName>
    </recommendedName>
</protein>
<evidence type="ECO:0000313" key="1">
    <source>
        <dbReference type="EMBL" id="MFG6417351.1"/>
    </source>
</evidence>
<evidence type="ECO:0008006" key="3">
    <source>
        <dbReference type="Google" id="ProtNLM"/>
    </source>
</evidence>
<gene>
    <name evidence="1" type="ORF">ACG02S_26010</name>
</gene>
<dbReference type="EMBL" id="JBIGHY010000024">
    <property type="protein sequence ID" value="MFG6417351.1"/>
    <property type="molecule type" value="Genomic_DNA"/>
</dbReference>
<name>A0ABW7EV54_9BURK</name>
<proteinExistence type="predicted"/>
<organism evidence="1 2">
    <name type="scientific">Pelomonas dachongensis</name>
    <dbReference type="NCBI Taxonomy" id="3299029"/>
    <lineage>
        <taxon>Bacteria</taxon>
        <taxon>Pseudomonadati</taxon>
        <taxon>Pseudomonadota</taxon>
        <taxon>Betaproteobacteria</taxon>
        <taxon>Burkholderiales</taxon>
        <taxon>Sphaerotilaceae</taxon>
        <taxon>Roseateles</taxon>
    </lineage>
</organism>
<sequence>MAELLKRKYDIVVLKVQLRRLKSGDEEVSFKVQYSPHGIFTEGPAKVYPAESICKADPRVADRSTSPQSFFQLPQDMLEELASWMNAECDYGQPLWVHLVSPYGLLRFVAWEEQLGHALGRPILMLPDFLFRQPREAARSIDIVICCSAPASWEEHHVQRAIAEAIYATYEIERDRVTAHIFVDHPTRAMVEHALYAAPRPSFSIQFYSPVPSVLPVQLDELSYAEDDLSLKTSWLDWIKLSLKGKSVDVVHFICHGYLSDRRGGLQFSKYPLEGGLSKRATPVNADEVTNFLTQLGAWSTVFTSLEDNVSPLGLRALADEIAQTRPGPMMMCKQGSTGLNTLAEAYRFLFSAYVPTPPQSPGLFIYCQPALAALPTYLSDVTEETTSVDFTRKSLARNSEQERVANLVSSESFYEPLYQTAEDVPLNIAATERFAEQVELRYQKLARDEVVSSDSTTSVVDTVFETVNKLRSAVASLNAKGGL</sequence>
<dbReference type="Proteomes" id="UP001606300">
    <property type="component" value="Unassembled WGS sequence"/>
</dbReference>
<accession>A0ABW7EV54</accession>
<dbReference type="RefSeq" id="WP_394473409.1">
    <property type="nucleotide sequence ID" value="NZ_JBIGHY010000024.1"/>
</dbReference>
<comment type="caution">
    <text evidence="1">The sequence shown here is derived from an EMBL/GenBank/DDBJ whole genome shotgun (WGS) entry which is preliminary data.</text>
</comment>
<evidence type="ECO:0000313" key="2">
    <source>
        <dbReference type="Proteomes" id="UP001606300"/>
    </source>
</evidence>
<reference evidence="1 2" key="1">
    <citation type="submission" date="2024-09" db="EMBL/GenBank/DDBJ databases">
        <title>Novel species of the genus Pelomonas and Roseateles isolated from streams.</title>
        <authorList>
            <person name="Lu H."/>
        </authorList>
    </citation>
    <scope>NUCLEOTIDE SEQUENCE [LARGE SCALE GENOMIC DNA]</scope>
    <source>
        <strain evidence="1 2">DC23W</strain>
    </source>
</reference>
<keyword evidence="2" id="KW-1185">Reference proteome</keyword>